<organism evidence="1">
    <name type="scientific">Hyperionvirus sp</name>
    <dbReference type="NCBI Taxonomy" id="2487770"/>
    <lineage>
        <taxon>Viruses</taxon>
        <taxon>Varidnaviria</taxon>
        <taxon>Bamfordvirae</taxon>
        <taxon>Nucleocytoviricota</taxon>
        <taxon>Megaviricetes</taxon>
        <taxon>Imitervirales</taxon>
        <taxon>Mimiviridae</taxon>
        <taxon>Klosneuvirinae</taxon>
    </lineage>
</organism>
<proteinExistence type="predicted"/>
<sequence>MDWAALSQMFEHVRIHEMIEKLESYEPGELSINFL</sequence>
<dbReference type="EMBL" id="MK072410">
    <property type="protein sequence ID" value="AYV84527.1"/>
    <property type="molecule type" value="Genomic_DNA"/>
</dbReference>
<evidence type="ECO:0000313" key="1">
    <source>
        <dbReference type="EMBL" id="AYV84527.1"/>
    </source>
</evidence>
<reference evidence="1" key="1">
    <citation type="submission" date="2018-10" db="EMBL/GenBank/DDBJ databases">
        <title>Hidden diversity of soil giant viruses.</title>
        <authorList>
            <person name="Schulz F."/>
            <person name="Alteio L."/>
            <person name="Goudeau D."/>
            <person name="Ryan E.M."/>
            <person name="Malmstrom R.R."/>
            <person name="Blanchard J."/>
            <person name="Woyke T."/>
        </authorList>
    </citation>
    <scope>NUCLEOTIDE SEQUENCE</scope>
    <source>
        <strain evidence="1">HYV1</strain>
    </source>
</reference>
<accession>A0A3G5ABH1</accession>
<protein>
    <submittedName>
        <fullName evidence="1">Uncharacterized protein</fullName>
    </submittedName>
</protein>
<gene>
    <name evidence="1" type="ORF">Hyperionvirus28_15</name>
</gene>
<name>A0A3G5ABH1_9VIRU</name>